<reference evidence="3" key="1">
    <citation type="submission" date="2016-03" db="EMBL/GenBank/DDBJ databases">
        <title>Culture-independent genomics supports pathogen discovery for uncultivable bacteria within the genus Chlamydia.</title>
        <authorList>
            <person name="Taylor-Brown A."/>
            <person name="Bachmann N.L."/>
            <person name="Borel N."/>
            <person name="Polkinghorne A."/>
        </authorList>
    </citation>
    <scope>NUCLEOTIDE SEQUENCE [LARGE SCALE GENOMIC DNA]</scope>
    <source>
        <strain evidence="3">2742-308</strain>
    </source>
</reference>
<dbReference type="RefSeq" id="WP_066481995.1">
    <property type="nucleotide sequence ID" value="NZ_CP014639.1"/>
</dbReference>
<dbReference type="SUPFAM" id="SSF63829">
    <property type="entry name" value="Calcium-dependent phosphotriesterase"/>
    <property type="match status" value="1"/>
</dbReference>
<dbReference type="EMBL" id="CP014639">
    <property type="protein sequence ID" value="ANH78599.1"/>
    <property type="molecule type" value="Genomic_DNA"/>
</dbReference>
<dbReference type="OrthoDB" id="518002at2"/>
<dbReference type="Proteomes" id="UP000078162">
    <property type="component" value="Chromosome"/>
</dbReference>
<feature type="signal peptide" evidence="1">
    <location>
        <begin position="1"/>
        <end position="27"/>
    </location>
</feature>
<dbReference type="PATRIC" id="fig|1806891.3.peg.419"/>
<protein>
    <submittedName>
        <fullName evidence="2">Uncharacterized protein</fullName>
    </submittedName>
</protein>
<sequence length="347" mass="36460">MGRNRLFNVFKLTVAFFLVAAVNSSFAHTLIDIGSPGIASAAWGVSGDGSVIIGEEGSAPFMYAYGQRTLLPTLGQNNRVCAISEDGSVIVGFSSMLRNVQFNITSICGVKWEKIPSAGYKVIELPLTSWGHWAEAYAVSADGNVIVGRGNDGFDTVTAVKWCDDRITWVHDFESLFGVYQDCYACANAVSGDGSVIVGVRGDNAMKWEGGIETCLGSLGDGQTLPQGISKDGKVIVGSSWTCSGQCHAFVYKDGVINDLGTLGGDFSEAKAVSGDGSIIIGASTTTTNALHAFQYVDGKMIDLGTLGGNDSCAHAISNDGKVIVGRAQTATGLWHAFLCYTTTETP</sequence>
<name>A0A1A9HUD9_9CHLA</name>
<dbReference type="KEGG" id="csaz:Cs308_0428"/>
<evidence type="ECO:0000313" key="2">
    <source>
        <dbReference type="EMBL" id="ANH78599.1"/>
    </source>
</evidence>
<keyword evidence="3" id="KW-1185">Reference proteome</keyword>
<keyword evidence="1" id="KW-0732">Signal</keyword>
<gene>
    <name evidence="2" type="ORF">Cs308_0428</name>
</gene>
<dbReference type="InterPro" id="IPR014262">
    <property type="entry name" value="HAF_rpt"/>
</dbReference>
<evidence type="ECO:0000313" key="3">
    <source>
        <dbReference type="Proteomes" id="UP000078162"/>
    </source>
</evidence>
<feature type="chain" id="PRO_5008389486" evidence="1">
    <location>
        <begin position="28"/>
        <end position="347"/>
    </location>
</feature>
<dbReference type="NCBIfam" id="TIGR02913">
    <property type="entry name" value="HAF_rpt"/>
    <property type="match status" value="3"/>
</dbReference>
<organism evidence="2 3">
    <name type="scientific">Candidatus Chlamydia sanziniae</name>
    <dbReference type="NCBI Taxonomy" id="1806891"/>
    <lineage>
        <taxon>Bacteria</taxon>
        <taxon>Pseudomonadati</taxon>
        <taxon>Chlamydiota</taxon>
        <taxon>Chlamydiia</taxon>
        <taxon>Chlamydiales</taxon>
        <taxon>Chlamydiaceae</taxon>
        <taxon>Chlamydia/Chlamydophila group</taxon>
        <taxon>Chlamydia</taxon>
    </lineage>
</organism>
<proteinExistence type="predicted"/>
<accession>A0A1A9HUD9</accession>
<evidence type="ECO:0000256" key="1">
    <source>
        <dbReference type="SAM" id="SignalP"/>
    </source>
</evidence>
<dbReference type="AlphaFoldDB" id="A0A1A9HUD9"/>